<gene>
    <name evidence="4" type="ORF">ENSA7_63290</name>
</gene>
<dbReference type="RefSeq" id="WP_181234302.1">
    <property type="nucleotide sequence ID" value="NZ_PVNL01000121.1"/>
</dbReference>
<evidence type="ECO:0000259" key="3">
    <source>
        <dbReference type="Pfam" id="PF17517"/>
    </source>
</evidence>
<comment type="caution">
    <text evidence="4">The sequence shown here is derived from an EMBL/GenBank/DDBJ whole genome shotgun (WGS) entry which is preliminary data.</text>
</comment>
<sequence>MLVLAWKTSPRVAAAASVPLLLACSSSSPNPSNDSPADTSGITLSGDGDGDPGDGDPGDGDGEPGDGDGDPGDGDGDTDTDTDTDTDGPKFDIQSEGDLDDPGCLQCSADLHAIENCQGAEVEACAPDEACDSSTWTCSPACEAMVNNKSSIGCEYFATEMDNESGGNTCFAAYVANTWNQNLHITLEYGGQNLNVEAYTRVPLGFGPNLTLAPYDAGDGLAPGEVAVVLLNGPAPNGGGVPCPIVPAIAQDTRISGTGKGSSFSITTDLPAVAYQINPYGAGIGAAVAGASLLIPTSAWDTNYVAADAYEYDLPGRAPSMNIIATQDDTTVTMNPIVAVQGGGGLPNAAANQVLQFTLDRGQHAQFSQPAELTGSIIESDKPIGLMAGHSGLRVPVGVSYADHAEQMIPPVRALGHEYVGVMHRPRGNEGAVWRIVGAVDGTTLDWTPDVGGPATVEQGEIAEFITPQAFVVTSQDAEHPFMLHTYMSGSGWAPIGVSGHGDSDFVISVPPEQYLPSYVFYTDPSYPESNLVVIRARQAGMFWPVDLDCYGPLDDWQPVGDYEWTRIDLMTGNYQPANGCSTGVHQIDSDAPFGLWIWGWGTPATTEFTQNRSYGYPGGMNIRPINDLVIDPQG</sequence>
<feature type="region of interest" description="Disordered" evidence="1">
    <location>
        <begin position="23"/>
        <end position="99"/>
    </location>
</feature>
<evidence type="ECO:0000313" key="5">
    <source>
        <dbReference type="Proteomes" id="UP000238823"/>
    </source>
</evidence>
<organism evidence="4 5">
    <name type="scientific">Enhygromyxa salina</name>
    <dbReference type="NCBI Taxonomy" id="215803"/>
    <lineage>
        <taxon>Bacteria</taxon>
        <taxon>Pseudomonadati</taxon>
        <taxon>Myxococcota</taxon>
        <taxon>Polyangia</taxon>
        <taxon>Nannocystales</taxon>
        <taxon>Nannocystaceae</taxon>
        <taxon>Enhygromyxa</taxon>
    </lineage>
</organism>
<reference evidence="4 5" key="1">
    <citation type="submission" date="2018-03" db="EMBL/GenBank/DDBJ databases">
        <title>Draft Genome Sequences of the Obligatory Marine Myxobacteria Enhygromyxa salina SWB007.</title>
        <authorList>
            <person name="Poehlein A."/>
            <person name="Moghaddam J.A."/>
            <person name="Harms H."/>
            <person name="Alanjari M."/>
            <person name="Koenig G.M."/>
            <person name="Daniel R."/>
            <person name="Schaeberle T.F."/>
        </authorList>
    </citation>
    <scope>NUCLEOTIDE SEQUENCE [LARGE SCALE GENOMIC DNA]</scope>
    <source>
        <strain evidence="4 5">SWB007</strain>
    </source>
</reference>
<dbReference type="InterPro" id="IPR035234">
    <property type="entry name" value="IgGFc-bd_N"/>
</dbReference>
<keyword evidence="2" id="KW-0732">Signal</keyword>
<feature type="signal peptide" evidence="2">
    <location>
        <begin position="1"/>
        <end position="15"/>
    </location>
</feature>
<dbReference type="PANTHER" id="PTHR46534">
    <property type="entry name" value="IGGFC_BINDING DOMAIN-CONTAINING PROTEIN"/>
    <property type="match status" value="1"/>
</dbReference>
<accession>A0A2S9Y2D8</accession>
<dbReference type="EMBL" id="PVNL01000121">
    <property type="protein sequence ID" value="PRP99287.1"/>
    <property type="molecule type" value="Genomic_DNA"/>
</dbReference>
<feature type="compositionally biased region" description="Acidic residues" evidence="1">
    <location>
        <begin position="48"/>
        <end position="86"/>
    </location>
</feature>
<dbReference type="AlphaFoldDB" id="A0A2S9Y2D8"/>
<evidence type="ECO:0000256" key="1">
    <source>
        <dbReference type="SAM" id="MobiDB-lite"/>
    </source>
</evidence>
<protein>
    <recommendedName>
        <fullName evidence="3">IgGFc-binding protein N-terminal domain-containing protein</fullName>
    </recommendedName>
</protein>
<dbReference type="PROSITE" id="PS51257">
    <property type="entry name" value="PROKAR_LIPOPROTEIN"/>
    <property type="match status" value="1"/>
</dbReference>
<name>A0A2S9Y2D8_9BACT</name>
<feature type="domain" description="IgGFc-binding protein N-terminal" evidence="3">
    <location>
        <begin position="291"/>
        <end position="600"/>
    </location>
</feature>
<dbReference type="PANTHER" id="PTHR46534:SF1">
    <property type="entry name" value="IGGFC-BINDING PROTEIN N-TERMINAL DOMAIN-CONTAINING PROTEIN"/>
    <property type="match status" value="1"/>
</dbReference>
<proteinExistence type="predicted"/>
<evidence type="ECO:0000256" key="2">
    <source>
        <dbReference type="SAM" id="SignalP"/>
    </source>
</evidence>
<feature type="chain" id="PRO_5015605452" description="IgGFc-binding protein N-terminal domain-containing protein" evidence="2">
    <location>
        <begin position="16"/>
        <end position="635"/>
    </location>
</feature>
<feature type="compositionally biased region" description="Low complexity" evidence="1">
    <location>
        <begin position="23"/>
        <end position="40"/>
    </location>
</feature>
<dbReference type="Pfam" id="PF17517">
    <property type="entry name" value="IgGFc_binding"/>
    <property type="match status" value="1"/>
</dbReference>
<dbReference type="Proteomes" id="UP000238823">
    <property type="component" value="Unassembled WGS sequence"/>
</dbReference>
<evidence type="ECO:0000313" key="4">
    <source>
        <dbReference type="EMBL" id="PRP99287.1"/>
    </source>
</evidence>